<dbReference type="InterPro" id="IPR050300">
    <property type="entry name" value="GDXG_lipolytic_enzyme"/>
</dbReference>
<dbReference type="InterPro" id="IPR013094">
    <property type="entry name" value="AB_hydrolase_3"/>
</dbReference>
<dbReference type="Gene3D" id="3.40.50.1820">
    <property type="entry name" value="alpha/beta hydrolase"/>
    <property type="match status" value="1"/>
</dbReference>
<evidence type="ECO:0000259" key="3">
    <source>
        <dbReference type="Pfam" id="PF07859"/>
    </source>
</evidence>
<comment type="caution">
    <text evidence="4">The sequence shown here is derived from an EMBL/GenBank/DDBJ whole genome shotgun (WGS) entry which is preliminary data.</text>
</comment>
<evidence type="ECO:0000256" key="2">
    <source>
        <dbReference type="SAM" id="SignalP"/>
    </source>
</evidence>
<reference evidence="4 5" key="1">
    <citation type="submission" date="2019-12" db="EMBL/GenBank/DDBJ databases">
        <title>Genomic-based taxomic classification of the family Erythrobacteraceae.</title>
        <authorList>
            <person name="Xu L."/>
        </authorList>
    </citation>
    <scope>NUCLEOTIDE SEQUENCE [LARGE SCALE GENOMIC DNA]</scope>
    <source>
        <strain evidence="4 5">DSM 16225</strain>
    </source>
</reference>
<keyword evidence="2" id="KW-0732">Signal</keyword>
<dbReference type="EMBL" id="WTYF01000002">
    <property type="protein sequence ID" value="MXO49722.1"/>
    <property type="molecule type" value="Genomic_DNA"/>
</dbReference>
<dbReference type="PANTHER" id="PTHR48081">
    <property type="entry name" value="AB HYDROLASE SUPERFAMILY PROTEIN C4A8.06C"/>
    <property type="match status" value="1"/>
</dbReference>
<evidence type="ECO:0000313" key="5">
    <source>
        <dbReference type="Proteomes" id="UP000444185"/>
    </source>
</evidence>
<evidence type="ECO:0000256" key="1">
    <source>
        <dbReference type="ARBA" id="ARBA00022801"/>
    </source>
</evidence>
<dbReference type="PANTHER" id="PTHR48081:SF8">
    <property type="entry name" value="ALPHA_BETA HYDROLASE FOLD-3 DOMAIN-CONTAINING PROTEIN-RELATED"/>
    <property type="match status" value="1"/>
</dbReference>
<feature type="chain" id="PRO_5032397157" evidence="2">
    <location>
        <begin position="23"/>
        <end position="338"/>
    </location>
</feature>
<accession>A0A844XXS0</accession>
<gene>
    <name evidence="4" type="ORF">GRI42_00185</name>
</gene>
<dbReference type="RefSeq" id="WP_160606066.1">
    <property type="nucleotide sequence ID" value="NZ_WTYF01000002.1"/>
</dbReference>
<sequence length="338" mass="36102">MSKFTKSAVFASSALLSVLSSAATANTLEPSAAAFAQAAASGQPIYELPYEEARAVLAGVQAGKVDASAATTTEDQVWKVGPTGQVRIRIVRPADASGQLPAVLYYHGGGWVMGDRNTHDHLIRELAVQSRAAVVFVEYDNAPEVRYPVNNEQSYAALEYVAAHGASLGIDSSRLAVAGDSAGGNMAIAITMMAKDRAGPKISHQLLFYPVTNDVSNNSSYREFGDGPFLTRKAMDYFLEANYPAENRKDVLAFPLRASLDQLTGLPSATIIVAENDLLRDEGEAYGRRLIEAGVPVATTRYGGTIHDFVMLNPLAASEPARAAIAQGAQRLRYAFSR</sequence>
<dbReference type="Proteomes" id="UP000444185">
    <property type="component" value="Unassembled WGS sequence"/>
</dbReference>
<evidence type="ECO:0000313" key="4">
    <source>
        <dbReference type="EMBL" id="MXO49722.1"/>
    </source>
</evidence>
<keyword evidence="5" id="KW-1185">Reference proteome</keyword>
<dbReference type="AlphaFoldDB" id="A0A844XXS0"/>
<dbReference type="OrthoDB" id="9806180at2"/>
<proteinExistence type="predicted"/>
<dbReference type="Pfam" id="PF07859">
    <property type="entry name" value="Abhydrolase_3"/>
    <property type="match status" value="1"/>
</dbReference>
<dbReference type="GO" id="GO:0016787">
    <property type="term" value="F:hydrolase activity"/>
    <property type="evidence" value="ECO:0007669"/>
    <property type="project" value="UniProtKB-KW"/>
</dbReference>
<dbReference type="InterPro" id="IPR029058">
    <property type="entry name" value="AB_hydrolase_fold"/>
</dbReference>
<name>A0A844XXS0_9SPHN</name>
<dbReference type="SUPFAM" id="SSF53474">
    <property type="entry name" value="alpha/beta-Hydrolases"/>
    <property type="match status" value="1"/>
</dbReference>
<organism evidence="4 5">
    <name type="scientific">Qipengyuania gaetbuli</name>
    <dbReference type="NCBI Taxonomy" id="266952"/>
    <lineage>
        <taxon>Bacteria</taxon>
        <taxon>Pseudomonadati</taxon>
        <taxon>Pseudomonadota</taxon>
        <taxon>Alphaproteobacteria</taxon>
        <taxon>Sphingomonadales</taxon>
        <taxon>Erythrobacteraceae</taxon>
        <taxon>Qipengyuania</taxon>
    </lineage>
</organism>
<feature type="signal peptide" evidence="2">
    <location>
        <begin position="1"/>
        <end position="22"/>
    </location>
</feature>
<keyword evidence="1 4" id="KW-0378">Hydrolase</keyword>
<feature type="domain" description="Alpha/beta hydrolase fold-3" evidence="3">
    <location>
        <begin position="103"/>
        <end position="310"/>
    </location>
</feature>
<protein>
    <submittedName>
        <fullName evidence="4">Alpha/beta hydrolase fold domain-containing protein</fullName>
    </submittedName>
</protein>